<protein>
    <recommendedName>
        <fullName evidence="1">DUF3291 domain-containing protein</fullName>
    </recommendedName>
</protein>
<dbReference type="eggNOG" id="COG2329">
    <property type="taxonomic scope" value="Bacteria"/>
</dbReference>
<organism evidence="2 3">
    <name type="scientific">Parvularcula bermudensis (strain ATCC BAA-594 / HTCC2503 / KCTC 12087)</name>
    <dbReference type="NCBI Taxonomy" id="314260"/>
    <lineage>
        <taxon>Bacteria</taxon>
        <taxon>Pseudomonadati</taxon>
        <taxon>Pseudomonadota</taxon>
        <taxon>Alphaproteobacteria</taxon>
        <taxon>Parvularculales</taxon>
        <taxon>Parvularculaceae</taxon>
        <taxon>Parvularcula</taxon>
    </lineage>
</organism>
<evidence type="ECO:0000313" key="2">
    <source>
        <dbReference type="EMBL" id="ADM08517.1"/>
    </source>
</evidence>
<dbReference type="SUPFAM" id="SSF54909">
    <property type="entry name" value="Dimeric alpha+beta barrel"/>
    <property type="match status" value="1"/>
</dbReference>
<feature type="domain" description="DUF3291" evidence="1">
    <location>
        <begin position="7"/>
        <end position="144"/>
    </location>
</feature>
<gene>
    <name evidence="2" type="ordered locus">PB2503_02192</name>
</gene>
<dbReference type="KEGG" id="pbr:PB2503_02192"/>
<dbReference type="OrthoDB" id="2376237at2"/>
<dbReference type="HOGENOM" id="CLU_119287_0_0_5"/>
<evidence type="ECO:0000313" key="3">
    <source>
        <dbReference type="Proteomes" id="UP000001302"/>
    </source>
</evidence>
<name>E0TC84_PARBH</name>
<reference evidence="2 3" key="2">
    <citation type="journal article" date="2011" name="J. Bacteriol.">
        <title>Complete genome sequence of strain HTCC2503T of Parvularcula bermudensis, the type species of the order "Parvularculales" in the class Alphaproteobacteria.</title>
        <authorList>
            <person name="Oh H.M."/>
            <person name="Kang I."/>
            <person name="Vergin K.L."/>
            <person name="Kang D."/>
            <person name="Rhee K.H."/>
            <person name="Giovannoni S.J."/>
            <person name="Cho J.C."/>
        </authorList>
    </citation>
    <scope>NUCLEOTIDE SEQUENCE [LARGE SCALE GENOMIC DNA]</scope>
    <source>
        <strain evidence="3">ATCC BAA-594 / HTCC2503 / KCTC 12087</strain>
    </source>
</reference>
<dbReference type="AlphaFoldDB" id="E0TC84"/>
<dbReference type="Pfam" id="PF11695">
    <property type="entry name" value="DUF3291"/>
    <property type="match status" value="1"/>
</dbReference>
<dbReference type="Proteomes" id="UP000001302">
    <property type="component" value="Chromosome"/>
</dbReference>
<reference evidence="3" key="1">
    <citation type="submission" date="2010-08" db="EMBL/GenBank/DDBJ databases">
        <title>Genome sequence of Parvularcula bermudensis HTCC2503.</title>
        <authorList>
            <person name="Kang D.-M."/>
            <person name="Oh H.-M."/>
            <person name="Cho J.-C."/>
        </authorList>
    </citation>
    <scope>NUCLEOTIDE SEQUENCE [LARGE SCALE GENOMIC DNA]</scope>
    <source>
        <strain evidence="3">ATCC BAA-594 / HTCC2503 / KCTC 12087</strain>
    </source>
</reference>
<dbReference type="InterPro" id="IPR011008">
    <property type="entry name" value="Dimeric_a/b-barrel"/>
</dbReference>
<proteinExistence type="predicted"/>
<sequence length="158" mass="18096">MTTKRHLAQVNIGRVLGGPDAPAMQDFYRNLARINQLAERMPGFVWRLQDETGDSAMSLSWPGDPTMNVNMSVWENDEALATFVFKTVHQNFYARKHEFFEMPEDPSVALWWVEIGHIPTVAEAKERLDHLIAHGATAFAFGWVDLPVAKLWRERRCA</sequence>
<dbReference type="InterPro" id="IPR021708">
    <property type="entry name" value="DUF3291"/>
</dbReference>
<dbReference type="RefSeq" id="WP_013299491.1">
    <property type="nucleotide sequence ID" value="NC_014414.1"/>
</dbReference>
<evidence type="ECO:0000259" key="1">
    <source>
        <dbReference type="Pfam" id="PF11695"/>
    </source>
</evidence>
<accession>E0TC84</accession>
<dbReference type="EMBL" id="CP002156">
    <property type="protein sequence ID" value="ADM08517.1"/>
    <property type="molecule type" value="Genomic_DNA"/>
</dbReference>
<keyword evidence="3" id="KW-1185">Reference proteome</keyword>